<sequence length="127" mass="14287">MPERYLFEYAVIRVMPRVEREEFINAGVILYCPGKKFLKTLISLNEARLAALCPATDIDEVKEYLAAFHTVSEGGKQGGTIGALPIASRFRWLTAIRSSIVQASRVHPGMCCEPDEEVQKLFDQLVR</sequence>
<gene>
    <name evidence="1" type="ORF">HWI92_00760</name>
</gene>
<evidence type="ECO:0000313" key="2">
    <source>
        <dbReference type="Proteomes" id="UP000612680"/>
    </source>
</evidence>
<dbReference type="InterPro" id="IPR021398">
    <property type="entry name" value="DUF3037"/>
</dbReference>
<dbReference type="Proteomes" id="UP000612680">
    <property type="component" value="Chromosome"/>
</dbReference>
<dbReference type="Pfam" id="PF11236">
    <property type="entry name" value="DUF3037"/>
    <property type="match status" value="1"/>
</dbReference>
<organism evidence="1 2">
    <name type="scientific">Dyadobacter sandarakinus</name>
    <dbReference type="NCBI Taxonomy" id="2747268"/>
    <lineage>
        <taxon>Bacteria</taxon>
        <taxon>Pseudomonadati</taxon>
        <taxon>Bacteroidota</taxon>
        <taxon>Cytophagia</taxon>
        <taxon>Cytophagales</taxon>
        <taxon>Spirosomataceae</taxon>
        <taxon>Dyadobacter</taxon>
    </lineage>
</organism>
<proteinExistence type="predicted"/>
<keyword evidence="2" id="KW-1185">Reference proteome</keyword>
<accession>A0ABX7IEY6</accession>
<protein>
    <submittedName>
        <fullName evidence="1">DUF3037 domain-containing protein</fullName>
    </submittedName>
</protein>
<reference evidence="1 2" key="1">
    <citation type="submission" date="2020-06" db="EMBL/GenBank/DDBJ databases">
        <title>Dyadobacter sandarakinus sp. nov., isolated from the soil of the Arctic Yellow River Station.</title>
        <authorList>
            <person name="Zhang Y."/>
            <person name="Peng F."/>
        </authorList>
    </citation>
    <scope>NUCLEOTIDE SEQUENCE [LARGE SCALE GENOMIC DNA]</scope>
    <source>
        <strain evidence="1 2">Q3-56</strain>
    </source>
</reference>
<name>A0ABX7IEY6_9BACT</name>
<evidence type="ECO:0000313" key="1">
    <source>
        <dbReference type="EMBL" id="QRR03987.1"/>
    </source>
</evidence>
<dbReference type="EMBL" id="CP056775">
    <property type="protein sequence ID" value="QRR03987.1"/>
    <property type="molecule type" value="Genomic_DNA"/>
</dbReference>